<reference evidence="2 3" key="1">
    <citation type="submission" date="2024-06" db="EMBL/GenBank/DDBJ databases">
        <title>Chitinophaga defluvii sp. nov., isolated from municipal sewage.</title>
        <authorList>
            <person name="Zhang L."/>
        </authorList>
    </citation>
    <scope>NUCLEOTIDE SEQUENCE [LARGE SCALE GENOMIC DNA]</scope>
    <source>
        <strain evidence="2 3">H8</strain>
    </source>
</reference>
<sequence length="188" mass="21996">MSATLARRIQQIFPLSAPAQALLLASAQLLRLKRKQFFLQEGKICRHIGFIEIGSLRAYALMDGKEINTAFYLENNFATNLKSLRNITPSEQYIQAMEDTHLWLLAKEDLVLLYKQYAELESFGRHLLEGLVIEQEEQAQLFRLYTPEERYLYMETHYPALLQRISQSQLASYLGIARETISRIRRRR</sequence>
<dbReference type="SUPFAM" id="SSF51206">
    <property type="entry name" value="cAMP-binding domain-like"/>
    <property type="match status" value="1"/>
</dbReference>
<organism evidence="2 3">
    <name type="scientific">Chitinophaga defluvii</name>
    <dbReference type="NCBI Taxonomy" id="3163343"/>
    <lineage>
        <taxon>Bacteria</taxon>
        <taxon>Pseudomonadati</taxon>
        <taxon>Bacteroidota</taxon>
        <taxon>Chitinophagia</taxon>
        <taxon>Chitinophagales</taxon>
        <taxon>Chitinophagaceae</taxon>
        <taxon>Chitinophaga</taxon>
    </lineage>
</organism>
<gene>
    <name evidence="2" type="ORF">ABR189_02135</name>
</gene>
<name>A0ABV2SZD8_9BACT</name>
<accession>A0ABV2SZD8</accession>
<dbReference type="Pfam" id="PF00027">
    <property type="entry name" value="cNMP_binding"/>
    <property type="match status" value="1"/>
</dbReference>
<comment type="caution">
    <text evidence="2">The sequence shown here is derived from an EMBL/GenBank/DDBJ whole genome shotgun (WGS) entry which is preliminary data.</text>
</comment>
<dbReference type="RefSeq" id="WP_354658791.1">
    <property type="nucleotide sequence ID" value="NZ_JBEXAC010000001.1"/>
</dbReference>
<feature type="domain" description="Cyclic nucleotide-binding" evidence="1">
    <location>
        <begin position="31"/>
        <end position="116"/>
    </location>
</feature>
<dbReference type="EMBL" id="JBEXAC010000001">
    <property type="protein sequence ID" value="MET6996143.1"/>
    <property type="molecule type" value="Genomic_DNA"/>
</dbReference>
<evidence type="ECO:0000313" key="3">
    <source>
        <dbReference type="Proteomes" id="UP001549749"/>
    </source>
</evidence>
<evidence type="ECO:0000313" key="2">
    <source>
        <dbReference type="EMBL" id="MET6996143.1"/>
    </source>
</evidence>
<proteinExistence type="predicted"/>
<keyword evidence="3" id="KW-1185">Reference proteome</keyword>
<dbReference type="InterPro" id="IPR014710">
    <property type="entry name" value="RmlC-like_jellyroll"/>
</dbReference>
<dbReference type="Gene3D" id="2.60.120.10">
    <property type="entry name" value="Jelly Rolls"/>
    <property type="match status" value="1"/>
</dbReference>
<evidence type="ECO:0000259" key="1">
    <source>
        <dbReference type="Pfam" id="PF00027"/>
    </source>
</evidence>
<dbReference type="Proteomes" id="UP001549749">
    <property type="component" value="Unassembled WGS sequence"/>
</dbReference>
<protein>
    <submittedName>
        <fullName evidence="2">Cyclic nucleotide-binding domain-containing protein</fullName>
    </submittedName>
</protein>
<dbReference type="InterPro" id="IPR018490">
    <property type="entry name" value="cNMP-bd_dom_sf"/>
</dbReference>
<dbReference type="InterPro" id="IPR000595">
    <property type="entry name" value="cNMP-bd_dom"/>
</dbReference>